<dbReference type="InterPro" id="IPR039867">
    <property type="entry name" value="Furry/Tao3/Mor2"/>
</dbReference>
<dbReference type="STRING" id="56484.A0A1Y2F2N1"/>
<dbReference type="GO" id="GO:0000902">
    <property type="term" value="P:cell morphogenesis"/>
    <property type="evidence" value="ECO:0007669"/>
    <property type="project" value="InterPro"/>
</dbReference>
<proteinExistence type="predicted"/>
<dbReference type="RefSeq" id="XP_040723240.1">
    <property type="nucleotide sequence ID" value="XM_040868014.1"/>
</dbReference>
<dbReference type="Proteomes" id="UP000193685">
    <property type="component" value="Unassembled WGS sequence"/>
</dbReference>
<protein>
    <submittedName>
        <fullName evidence="5">Cell morphogenesis N-terminal-domain-containing protein</fullName>
    </submittedName>
</protein>
<feature type="compositionally biased region" description="Basic and acidic residues" evidence="1">
    <location>
        <begin position="140"/>
        <end position="149"/>
    </location>
</feature>
<dbReference type="GeneID" id="63784613"/>
<feature type="region of interest" description="Disordered" evidence="1">
    <location>
        <begin position="92"/>
        <end position="149"/>
    </location>
</feature>
<feature type="domain" description="Cell morphogenesis central region" evidence="4">
    <location>
        <begin position="1506"/>
        <end position="1704"/>
    </location>
</feature>
<feature type="domain" description="Cell morphogenesis central region" evidence="4">
    <location>
        <begin position="733"/>
        <end position="1223"/>
    </location>
</feature>
<dbReference type="OrthoDB" id="6287725at2759"/>
<feature type="compositionally biased region" description="Low complexity" evidence="1">
    <location>
        <begin position="2267"/>
        <end position="2284"/>
    </location>
</feature>
<name>A0A1Y2F2N1_PROLT</name>
<dbReference type="GO" id="GO:0005938">
    <property type="term" value="C:cell cortex"/>
    <property type="evidence" value="ECO:0007669"/>
    <property type="project" value="TreeGrafter"/>
</dbReference>
<dbReference type="PANTHER" id="PTHR12295:SF30">
    <property type="entry name" value="PROTEIN FURRY"/>
    <property type="match status" value="1"/>
</dbReference>
<dbReference type="EMBL" id="MCFI01000018">
    <property type="protein sequence ID" value="ORY78129.1"/>
    <property type="molecule type" value="Genomic_DNA"/>
</dbReference>
<evidence type="ECO:0000313" key="5">
    <source>
        <dbReference type="EMBL" id="ORY78129.1"/>
    </source>
</evidence>
<dbReference type="Pfam" id="PF14225">
    <property type="entry name" value="MOR2-PAG1_C"/>
    <property type="match status" value="1"/>
</dbReference>
<feature type="compositionally biased region" description="Polar residues" evidence="1">
    <location>
        <begin position="99"/>
        <end position="109"/>
    </location>
</feature>
<dbReference type="InterPro" id="IPR029473">
    <property type="entry name" value="MOR2-PAG1_mid"/>
</dbReference>
<sequence>MGSAFDPDDTNKSPYTYALHVVFTSFVRIAERKINTTLGSPTDPEPDIMRLLGPGVDPAFDKVLKSLGYIARQNPKPVIDSVMFWRKSRAELKSDSPHPTHTTSHSIGTVSGGLNDASMQRRPEPPPTRPSFSRSPSMQQRDDPARDAATQLDRKSLVSIFILCRSLIEIVKQINAESLVDEVGEKLEEIVFNQLKNAEPSAIQASPLRLANWNLFAELLGCLSSIRFASVSDRFIADLEKNARGVLSKDREARVEMIIHGMKHLHISIYPSQKLEDSSEFLLSLARFFCDAHGFPVKQAYADIFHRMLLPVADVTTAEVNYPTWVETLQLLYPRAAKMLEKKHYWNAAFPLTSTLLCVSPREVFLERWFSLLEQHFSKVKDRSCRYEYVQCLAQLIWVAVFRCPEQQAQFTRKIDTLFKLLFPPRRLQHLVDLPTKPLIQAIRFVAVKHQSFALLNIMTPLVGSDQLNGTGPELDILNPERVGIAVRTFLWILADLESDGVKPSFPVDLSTAALIVPESTQMAPQALNTPLLRDFHALFSAYLCRVASFCDQHFGGHVIVDERLSPINKLQLQNGEHIAVVNGIPREKHLYHDLLAAVLTALPRCLIAQSPANRTIEIICRSTAHGNSHVRAAAYKALKALAETTKVQSTVVNYARFMLKVDAQSESRTEERLKIYIELLVAWIDRISQRAREGASPNMPLSPLSPVASNGPPESSRGEELEMINIWTVIEETEANGFFFLCNQSPGIRSCAIEILRLISRFDRVMDEQAEANKSHLRKTSKATIPDDGATRIVDILRMQGAQILDSIVEKASIAEKSRIGKVKQEVAQECLLKIAESDSGVDAAIWFKVFPKLIDVCFKQFPITVVLSRNVICNRLIKMHGKILNAIERLPISSPFEVAPKVSSRHADSPESMVEQWKLFLIMACSTLTLTDEQLPTHVLRHGRKRSVPVATFERITSARSVFQIVLPLLTVDSTAIREAIVTALGCININLFKTLLEDLQPMMRTLSNATRSDMNKLNGARDLKKTDRLRTEVTHILELTSHFLDRKEVLQNDWIMETLLNYLRDIKSFLSDDEIQVEWEYQRLRRYFCGLLEAIWKGLLHTPDPSRWLPFEGRVSCFRLVEEWCNHGPLESVSRGREDIMRKSIMDLYRDVRDRGALTASMEIEKRNVELASLEAMATLCEGPLAQTVDAAGVRKTTMSFEIDDLFSWIAAIFSSSSERLHKIGRRALSNLLTFNHDYRLLYEEAVHQCYTHDLDGKAAQSYFTVVSDVLTTQTANPCSCSQMLAICLLKAGDKETAVRSRALNLLRTIELQFYGSSCVDNFSAMVVNLNPVVYKRGQYLLAAQLAKEHSDQKNLIFSECCKFFRLVDTTLQRDVVAILLPWIQSIELQLDINGEHLNAASYMVLVNLFEITLRFRGTLLNEVEGLWTALVSGSYPGNVKAILDFTIAQSVSRRDPLFVNCGKQVVVYLSRSPAGNKLMEAFLKFLQPRSMIPQLRESPKPSMDEERFAYVANLDSIFEAKQKHIVFSLGQLALIYMVDLLVLPSPEVLAEVPLLLVIVLLLLDHYIPVVQDQAREMLLYLTFNVCVEGRPETETTRSAREKLAALRTRDIKSFWHYDELTFKEGNASKVPPYMTKLVNDILSMYEETIPDLGNELGKAALTWATSCPVRHMACRSFQVFRCVSSSMNQTMLADMLARLSNTVSDTSSEIQIFAMEILQTLGQLVDRLPADELIQHPQIFWSTVACLDSIHEQEFVQAQSMLQVFMSKIDLNLPENAAFFISNLPPKWEGAFEGLFSSLLKGLRSANCMPSTLALLNRLLAFGPSELVGGDSRLLFGILANVPSFMHALGTSNIALSDVRAAETLSRLAASQGFEACSRIFDSFAKKRFRNTDDLSRQMVSIIREQFFPQMEAPVLIFLLGLLSNKTAWVKTCTMDVLKTLLPFVDTHRAEFAGVGADLISPLLRLLQTDYAQAALEVLDKAISISDGPKDRQVLRMSLGNRTIRKEYEKTATLFGIPDDSGWAIPLPAVTAARTRTNVHAVFYTCSTSVASDELGDAVQFHMDDYAYHAPSQRSETMLSVDGGESSLGDMVSALHSLDVFFTEDNDFERTPTSVSDAGTEAAPAAVYDTRVAAILSRSLNRTPSTASLTSPGFDLSPRHERQPIFSFPRHSKPAVTSPHKSPLLSRVGSDSGEDEPLVIGVPHHGQAQETIDDDNGSEASFKLDGMLKKNPGMRSRLWSSDKEKKTSSKKQSKKEPGGSPGSGTHASNGNAGYANASSSKLRLGSPPSQQQQQFWAK</sequence>
<dbReference type="GO" id="GO:0030427">
    <property type="term" value="C:site of polarized growth"/>
    <property type="evidence" value="ECO:0007669"/>
    <property type="project" value="TreeGrafter"/>
</dbReference>
<dbReference type="Pfam" id="PF14222">
    <property type="entry name" value="MOR2-PAG1_N"/>
    <property type="match status" value="1"/>
</dbReference>
<organism evidence="5 6">
    <name type="scientific">Protomyces lactucae-debilis</name>
    <dbReference type="NCBI Taxonomy" id="2754530"/>
    <lineage>
        <taxon>Eukaryota</taxon>
        <taxon>Fungi</taxon>
        <taxon>Dikarya</taxon>
        <taxon>Ascomycota</taxon>
        <taxon>Taphrinomycotina</taxon>
        <taxon>Taphrinomycetes</taxon>
        <taxon>Taphrinales</taxon>
        <taxon>Protomycetaceae</taxon>
        <taxon>Protomyces</taxon>
    </lineage>
</organism>
<dbReference type="InterPro" id="IPR025614">
    <property type="entry name" value="Cell_morpho_N"/>
</dbReference>
<dbReference type="InterPro" id="IPR016024">
    <property type="entry name" value="ARM-type_fold"/>
</dbReference>
<feature type="domain" description="Cell morphogenesis protein C-terminal" evidence="3">
    <location>
        <begin position="1741"/>
        <end position="1990"/>
    </location>
</feature>
<keyword evidence="6" id="KW-1185">Reference proteome</keyword>
<dbReference type="OMA" id="MRADTMK"/>
<gene>
    <name evidence="5" type="ORF">BCR37DRAFT_350546</name>
</gene>
<evidence type="ECO:0000259" key="4">
    <source>
        <dbReference type="Pfam" id="PF14228"/>
    </source>
</evidence>
<reference evidence="5 6" key="1">
    <citation type="submission" date="2016-07" db="EMBL/GenBank/DDBJ databases">
        <title>Pervasive Adenine N6-methylation of Active Genes in Fungi.</title>
        <authorList>
            <consortium name="DOE Joint Genome Institute"/>
            <person name="Mondo S.J."/>
            <person name="Dannebaum R.O."/>
            <person name="Kuo R.C."/>
            <person name="Labutti K."/>
            <person name="Haridas S."/>
            <person name="Kuo A."/>
            <person name="Salamov A."/>
            <person name="Ahrendt S.R."/>
            <person name="Lipzen A."/>
            <person name="Sullivan W."/>
            <person name="Andreopoulos W.B."/>
            <person name="Clum A."/>
            <person name="Lindquist E."/>
            <person name="Daum C."/>
            <person name="Ramamoorthy G.K."/>
            <person name="Gryganskyi A."/>
            <person name="Culley D."/>
            <person name="Magnuson J.K."/>
            <person name="James T.Y."/>
            <person name="O'Malley M.A."/>
            <person name="Stajich J.E."/>
            <person name="Spatafora J.W."/>
            <person name="Visel A."/>
            <person name="Grigoriev I.V."/>
        </authorList>
    </citation>
    <scope>NUCLEOTIDE SEQUENCE [LARGE SCALE GENOMIC DNA]</scope>
    <source>
        <strain evidence="5 6">12-1054</strain>
    </source>
</reference>
<feature type="region of interest" description="Disordered" evidence="1">
    <location>
        <begin position="2230"/>
        <end position="2302"/>
    </location>
</feature>
<feature type="region of interest" description="Disordered" evidence="1">
    <location>
        <begin position="2172"/>
        <end position="2204"/>
    </location>
</feature>
<accession>A0A1Y2F2N1</accession>
<feature type="domain" description="Cell morphogenesis protein N-terminal" evidence="2">
    <location>
        <begin position="153"/>
        <end position="685"/>
    </location>
</feature>
<feature type="compositionally biased region" description="Polar residues" evidence="1">
    <location>
        <begin position="2291"/>
        <end position="2302"/>
    </location>
</feature>
<dbReference type="Pfam" id="PF14228">
    <property type="entry name" value="MOR2-PAG1_mid"/>
    <property type="match status" value="3"/>
</dbReference>
<evidence type="ECO:0000259" key="2">
    <source>
        <dbReference type="Pfam" id="PF14222"/>
    </source>
</evidence>
<feature type="region of interest" description="Disordered" evidence="1">
    <location>
        <begin position="695"/>
        <end position="719"/>
    </location>
</feature>
<dbReference type="PANTHER" id="PTHR12295">
    <property type="entry name" value="FURRY-RELATED"/>
    <property type="match status" value="1"/>
</dbReference>
<evidence type="ECO:0000256" key="1">
    <source>
        <dbReference type="SAM" id="MobiDB-lite"/>
    </source>
</evidence>
<feature type="domain" description="Cell morphogenesis central region" evidence="4">
    <location>
        <begin position="1227"/>
        <end position="1459"/>
    </location>
</feature>
<dbReference type="InterPro" id="IPR025481">
    <property type="entry name" value="Cell_Morphogen_C"/>
</dbReference>
<evidence type="ECO:0000259" key="3">
    <source>
        <dbReference type="Pfam" id="PF14225"/>
    </source>
</evidence>
<evidence type="ECO:0000313" key="6">
    <source>
        <dbReference type="Proteomes" id="UP000193685"/>
    </source>
</evidence>
<comment type="caution">
    <text evidence="5">The sequence shown here is derived from an EMBL/GenBank/DDBJ whole genome shotgun (WGS) entry which is preliminary data.</text>
</comment>
<dbReference type="SUPFAM" id="SSF48371">
    <property type="entry name" value="ARM repeat"/>
    <property type="match status" value="2"/>
</dbReference>